<organism evidence="2 3">
    <name type="scientific">Trichinella britovi</name>
    <name type="common">Parasitic roundworm</name>
    <dbReference type="NCBI Taxonomy" id="45882"/>
    <lineage>
        <taxon>Eukaryota</taxon>
        <taxon>Metazoa</taxon>
        <taxon>Ecdysozoa</taxon>
        <taxon>Nematoda</taxon>
        <taxon>Enoplea</taxon>
        <taxon>Dorylaimia</taxon>
        <taxon>Trichinellida</taxon>
        <taxon>Trichinellidae</taxon>
        <taxon>Trichinella</taxon>
    </lineage>
</organism>
<keyword evidence="3" id="KW-1185">Reference proteome</keyword>
<dbReference type="Proteomes" id="UP000054653">
    <property type="component" value="Unassembled WGS sequence"/>
</dbReference>
<name>A0A0V0Z4A4_TRIBR</name>
<dbReference type="EMBL" id="JYDI01004195">
    <property type="protein sequence ID" value="KRY07196.1"/>
    <property type="molecule type" value="Genomic_DNA"/>
</dbReference>
<evidence type="ECO:0000313" key="3">
    <source>
        <dbReference type="Proteomes" id="UP000054653"/>
    </source>
</evidence>
<gene>
    <name evidence="2" type="ORF">T03_14686</name>
</gene>
<feature type="region of interest" description="Disordered" evidence="1">
    <location>
        <begin position="1"/>
        <end position="37"/>
    </location>
</feature>
<dbReference type="AlphaFoldDB" id="A0A0V0Z4A4"/>
<sequence length="37" mass="4214">MYGGRIQSWKTKETMTKNTSWTSPGSTKQQSHRLVTA</sequence>
<protein>
    <submittedName>
        <fullName evidence="2">Uncharacterized protein</fullName>
    </submittedName>
</protein>
<accession>A0A0V0Z4A4</accession>
<reference evidence="2 3" key="1">
    <citation type="submission" date="2015-01" db="EMBL/GenBank/DDBJ databases">
        <title>Evolution of Trichinella species and genotypes.</title>
        <authorList>
            <person name="Korhonen P.K."/>
            <person name="Edoardo P."/>
            <person name="Giuseppe L.R."/>
            <person name="Gasser R.B."/>
        </authorList>
    </citation>
    <scope>NUCLEOTIDE SEQUENCE [LARGE SCALE GENOMIC DNA]</scope>
    <source>
        <strain evidence="2">ISS120</strain>
    </source>
</reference>
<feature type="compositionally biased region" description="Polar residues" evidence="1">
    <location>
        <begin position="16"/>
        <end position="37"/>
    </location>
</feature>
<proteinExistence type="predicted"/>
<evidence type="ECO:0000313" key="2">
    <source>
        <dbReference type="EMBL" id="KRY07196.1"/>
    </source>
</evidence>
<evidence type="ECO:0000256" key="1">
    <source>
        <dbReference type="SAM" id="MobiDB-lite"/>
    </source>
</evidence>
<comment type="caution">
    <text evidence="2">The sequence shown here is derived from an EMBL/GenBank/DDBJ whole genome shotgun (WGS) entry which is preliminary data.</text>
</comment>